<dbReference type="RefSeq" id="WP_047943196.1">
    <property type="nucleotide sequence ID" value="NZ_JAGTPX020000007.1"/>
</dbReference>
<keyword evidence="1" id="KW-0175">Coiled coil</keyword>
<evidence type="ECO:0000313" key="4">
    <source>
        <dbReference type="Proteomes" id="UP000036045"/>
    </source>
</evidence>
<evidence type="ECO:0000256" key="1">
    <source>
        <dbReference type="SAM" id="Coils"/>
    </source>
</evidence>
<sequence length="314" mass="36863">MSEISMRELLEDEFKLDPLYNVAIIRELEDYIWTEKILSMSNERTYDTVEASKFIGRADATIRYYLRHELSDIYIKPEKQGRYYKLSYYTIFKIHLVSILIDIGGLSTTEILTELGHKTTTVPSSKNTPLYDDLKKLSQFVEASYKFNNQLLVKMQQQTVLLLSYEKKLSNLRIESVNIDRKIADAKSEVTELKNDSMSNYLLERQDQILVASLKKKPKGFFSRFKNDSKEELINIEVDKQLKEKQEAAVQSKTELLKEKIDGYYKELNSIQEEIAEMEQKYELALREQERILEEGKYSVQNFLNNPLENNIID</sequence>
<dbReference type="PATRIC" id="fig|1397.4.peg.1279"/>
<dbReference type="EMBL" id="LDPH01000015">
    <property type="protein sequence ID" value="KLV25562.1"/>
    <property type="molecule type" value="Genomic_DNA"/>
</dbReference>
<dbReference type="AlphaFoldDB" id="A0A0J1II01"/>
<comment type="caution">
    <text evidence="2">The sequence shown here is derived from an EMBL/GenBank/DDBJ whole genome shotgun (WGS) entry which is preliminary data.</text>
</comment>
<dbReference type="Proteomes" id="UP000036045">
    <property type="component" value="Unassembled WGS sequence"/>
</dbReference>
<proteinExistence type="predicted"/>
<gene>
    <name evidence="2" type="ORF">ABW02_15470</name>
    <name evidence="3" type="ORF">KD144_08530</name>
</gene>
<reference evidence="3" key="2">
    <citation type="submission" date="2021-04" db="EMBL/GenBank/DDBJ databases">
        <title>Genomic analysis of electroactive and textile dye degrading Bacillus circulans strain: DC10 isolated from constructed wetland-microbial fuel cells treating textile dye wastewaters.</title>
        <authorList>
            <person name="Patel D.U."/>
            <person name="Desai C.R."/>
        </authorList>
    </citation>
    <scope>NUCLEOTIDE SEQUENCE</scope>
    <source>
        <strain evidence="3">DC10</strain>
    </source>
</reference>
<dbReference type="EMBL" id="JAGTPX010000006">
    <property type="protein sequence ID" value="MBR8669586.1"/>
    <property type="molecule type" value="Genomic_DNA"/>
</dbReference>
<feature type="coiled-coil region" evidence="1">
    <location>
        <begin position="254"/>
        <end position="295"/>
    </location>
</feature>
<keyword evidence="4" id="KW-1185">Reference proteome</keyword>
<dbReference type="OrthoDB" id="2809263at2"/>
<name>A0A0J1II01_NIACI</name>
<protein>
    <submittedName>
        <fullName evidence="2">Uncharacterized protein</fullName>
    </submittedName>
</protein>
<organism evidence="2 4">
    <name type="scientific">Niallia circulans</name>
    <name type="common">Bacillus circulans</name>
    <dbReference type="NCBI Taxonomy" id="1397"/>
    <lineage>
        <taxon>Bacteria</taxon>
        <taxon>Bacillati</taxon>
        <taxon>Bacillota</taxon>
        <taxon>Bacilli</taxon>
        <taxon>Bacillales</taxon>
        <taxon>Bacillaceae</taxon>
        <taxon>Niallia</taxon>
    </lineage>
</organism>
<reference evidence="2 4" key="1">
    <citation type="submission" date="2015-05" db="EMBL/GenBank/DDBJ databases">
        <title>Whole genome sequence and identification of bacterial endophytes from Costus igneus.</title>
        <authorList>
            <person name="Lee Y.P."/>
            <person name="Gan H.M."/>
            <person name="Eng W."/>
            <person name="Wheatley M.S."/>
            <person name="Caraballo A."/>
            <person name="Polter S."/>
            <person name="Savka M.A."/>
            <person name="Hudson A.O."/>
        </authorList>
    </citation>
    <scope>NUCLEOTIDE SEQUENCE [LARGE SCALE GENOMIC DNA]</scope>
    <source>
        <strain evidence="2 4">RIT379</strain>
    </source>
</reference>
<evidence type="ECO:0000313" key="3">
    <source>
        <dbReference type="EMBL" id="MBR8669586.1"/>
    </source>
</evidence>
<accession>A0A0J1II01</accession>
<feature type="coiled-coil region" evidence="1">
    <location>
        <begin position="169"/>
        <end position="196"/>
    </location>
</feature>
<evidence type="ECO:0000313" key="2">
    <source>
        <dbReference type="EMBL" id="KLV25562.1"/>
    </source>
</evidence>